<dbReference type="AlphaFoldDB" id="A0A9K3NP63"/>
<dbReference type="Gramene" id="mRNA:HanXRQr2_Chr05g0220131">
    <property type="protein sequence ID" value="CDS:HanXRQr2_Chr05g0220131.1"/>
    <property type="gene ID" value="HanXRQr2_Chr05g0220131"/>
</dbReference>
<organism evidence="1 2">
    <name type="scientific">Helianthus annuus</name>
    <name type="common">Common sunflower</name>
    <dbReference type="NCBI Taxonomy" id="4232"/>
    <lineage>
        <taxon>Eukaryota</taxon>
        <taxon>Viridiplantae</taxon>
        <taxon>Streptophyta</taxon>
        <taxon>Embryophyta</taxon>
        <taxon>Tracheophyta</taxon>
        <taxon>Spermatophyta</taxon>
        <taxon>Magnoliopsida</taxon>
        <taxon>eudicotyledons</taxon>
        <taxon>Gunneridae</taxon>
        <taxon>Pentapetalae</taxon>
        <taxon>asterids</taxon>
        <taxon>campanulids</taxon>
        <taxon>Asterales</taxon>
        <taxon>Asteraceae</taxon>
        <taxon>Asteroideae</taxon>
        <taxon>Heliantheae alliance</taxon>
        <taxon>Heliantheae</taxon>
        <taxon>Helianthus</taxon>
    </lineage>
</organism>
<dbReference type="Proteomes" id="UP000215914">
    <property type="component" value="Unassembled WGS sequence"/>
</dbReference>
<protein>
    <submittedName>
        <fullName evidence="1">Uncharacterized protein</fullName>
    </submittedName>
</protein>
<evidence type="ECO:0000313" key="1">
    <source>
        <dbReference type="EMBL" id="KAF5806333.1"/>
    </source>
</evidence>
<sequence length="88" mass="9870">MGQYSGACNLEKNILILHESLHIFDTTYHKSAESKKYQYHSSLCLKLPTVGILRFCFQQLNLGHGGVLSGHGPVFSLLSDVKQDCQFQ</sequence>
<comment type="caution">
    <text evidence="1">The sequence shown here is derived from an EMBL/GenBank/DDBJ whole genome shotgun (WGS) entry which is preliminary data.</text>
</comment>
<dbReference type="EMBL" id="MNCJ02000320">
    <property type="protein sequence ID" value="KAF5806333.1"/>
    <property type="molecule type" value="Genomic_DNA"/>
</dbReference>
<proteinExistence type="predicted"/>
<reference evidence="1" key="1">
    <citation type="journal article" date="2017" name="Nature">
        <title>The sunflower genome provides insights into oil metabolism, flowering and Asterid evolution.</title>
        <authorList>
            <person name="Badouin H."/>
            <person name="Gouzy J."/>
            <person name="Grassa C.J."/>
            <person name="Murat F."/>
            <person name="Staton S.E."/>
            <person name="Cottret L."/>
            <person name="Lelandais-Briere C."/>
            <person name="Owens G.L."/>
            <person name="Carrere S."/>
            <person name="Mayjonade B."/>
            <person name="Legrand L."/>
            <person name="Gill N."/>
            <person name="Kane N.C."/>
            <person name="Bowers J.E."/>
            <person name="Hubner S."/>
            <person name="Bellec A."/>
            <person name="Berard A."/>
            <person name="Berges H."/>
            <person name="Blanchet N."/>
            <person name="Boniface M.C."/>
            <person name="Brunel D."/>
            <person name="Catrice O."/>
            <person name="Chaidir N."/>
            <person name="Claudel C."/>
            <person name="Donnadieu C."/>
            <person name="Faraut T."/>
            <person name="Fievet G."/>
            <person name="Helmstetter N."/>
            <person name="King M."/>
            <person name="Knapp S.J."/>
            <person name="Lai Z."/>
            <person name="Le Paslier M.C."/>
            <person name="Lippi Y."/>
            <person name="Lorenzon L."/>
            <person name="Mandel J.R."/>
            <person name="Marage G."/>
            <person name="Marchand G."/>
            <person name="Marquand E."/>
            <person name="Bret-Mestries E."/>
            <person name="Morien E."/>
            <person name="Nambeesan S."/>
            <person name="Nguyen T."/>
            <person name="Pegot-Espagnet P."/>
            <person name="Pouilly N."/>
            <person name="Raftis F."/>
            <person name="Sallet E."/>
            <person name="Schiex T."/>
            <person name="Thomas J."/>
            <person name="Vandecasteele C."/>
            <person name="Vares D."/>
            <person name="Vear F."/>
            <person name="Vautrin S."/>
            <person name="Crespi M."/>
            <person name="Mangin B."/>
            <person name="Burke J.M."/>
            <person name="Salse J."/>
            <person name="Munos S."/>
            <person name="Vincourt P."/>
            <person name="Rieseberg L.H."/>
            <person name="Langlade N.B."/>
        </authorList>
    </citation>
    <scope>NUCLEOTIDE SEQUENCE</scope>
    <source>
        <tissue evidence="1">Leaves</tissue>
    </source>
</reference>
<keyword evidence="2" id="KW-1185">Reference proteome</keyword>
<reference evidence="1" key="2">
    <citation type="submission" date="2020-06" db="EMBL/GenBank/DDBJ databases">
        <title>Helianthus annuus Genome sequencing and assembly Release 2.</title>
        <authorList>
            <person name="Gouzy J."/>
            <person name="Langlade N."/>
            <person name="Munos S."/>
        </authorList>
    </citation>
    <scope>NUCLEOTIDE SEQUENCE</scope>
    <source>
        <tissue evidence="1">Leaves</tissue>
    </source>
</reference>
<accession>A0A9K3NP63</accession>
<name>A0A9K3NP63_HELAN</name>
<gene>
    <name evidence="1" type="ORF">HanXRQr2_Chr05g0220131</name>
</gene>
<evidence type="ECO:0000313" key="2">
    <source>
        <dbReference type="Proteomes" id="UP000215914"/>
    </source>
</evidence>